<evidence type="ECO:0000256" key="1">
    <source>
        <dbReference type="SAM" id="MobiDB-lite"/>
    </source>
</evidence>
<dbReference type="SUPFAM" id="SSF56672">
    <property type="entry name" value="DNA/RNA polymerases"/>
    <property type="match status" value="1"/>
</dbReference>
<evidence type="ECO:0000259" key="2">
    <source>
        <dbReference type="Pfam" id="PF00078"/>
    </source>
</evidence>
<feature type="domain" description="Reverse transcriptase/retrotransposon-derived protein RNase H-like" evidence="3">
    <location>
        <begin position="888"/>
        <end position="986"/>
    </location>
</feature>
<dbReference type="Pfam" id="PF00078">
    <property type="entry name" value="RVT_1"/>
    <property type="match status" value="1"/>
</dbReference>
<gene>
    <name evidence="4" type="ORF">LSAT_V11C700378440</name>
</gene>
<dbReference type="PANTHER" id="PTHR33064">
    <property type="entry name" value="POL PROTEIN"/>
    <property type="match status" value="1"/>
</dbReference>
<feature type="region of interest" description="Disordered" evidence="1">
    <location>
        <begin position="24"/>
        <end position="103"/>
    </location>
</feature>
<dbReference type="SUPFAM" id="SSF50630">
    <property type="entry name" value="Acid proteases"/>
    <property type="match status" value="1"/>
</dbReference>
<proteinExistence type="predicted"/>
<accession>A0A9R1UWF4</accession>
<evidence type="ECO:0000259" key="3">
    <source>
        <dbReference type="Pfam" id="PF17919"/>
    </source>
</evidence>
<dbReference type="FunFam" id="3.30.70.270:FF:000020">
    <property type="entry name" value="Transposon Tf2-6 polyprotein-like Protein"/>
    <property type="match status" value="1"/>
</dbReference>
<organism evidence="4 5">
    <name type="scientific">Lactuca sativa</name>
    <name type="common">Garden lettuce</name>
    <dbReference type="NCBI Taxonomy" id="4236"/>
    <lineage>
        <taxon>Eukaryota</taxon>
        <taxon>Viridiplantae</taxon>
        <taxon>Streptophyta</taxon>
        <taxon>Embryophyta</taxon>
        <taxon>Tracheophyta</taxon>
        <taxon>Spermatophyta</taxon>
        <taxon>Magnoliopsida</taxon>
        <taxon>eudicotyledons</taxon>
        <taxon>Gunneridae</taxon>
        <taxon>Pentapetalae</taxon>
        <taxon>asterids</taxon>
        <taxon>campanulids</taxon>
        <taxon>Asterales</taxon>
        <taxon>Asteraceae</taxon>
        <taxon>Cichorioideae</taxon>
        <taxon>Cichorieae</taxon>
        <taxon>Lactucinae</taxon>
        <taxon>Lactuca</taxon>
    </lineage>
</organism>
<reference evidence="4 5" key="1">
    <citation type="journal article" date="2017" name="Nat. Commun.">
        <title>Genome assembly with in vitro proximity ligation data and whole-genome triplication in lettuce.</title>
        <authorList>
            <person name="Reyes-Chin-Wo S."/>
            <person name="Wang Z."/>
            <person name="Yang X."/>
            <person name="Kozik A."/>
            <person name="Arikit S."/>
            <person name="Song C."/>
            <person name="Xia L."/>
            <person name="Froenicke L."/>
            <person name="Lavelle D.O."/>
            <person name="Truco M.J."/>
            <person name="Xia R."/>
            <person name="Zhu S."/>
            <person name="Xu C."/>
            <person name="Xu H."/>
            <person name="Xu X."/>
            <person name="Cox K."/>
            <person name="Korf I."/>
            <person name="Meyers B.C."/>
            <person name="Michelmore R.W."/>
        </authorList>
    </citation>
    <scope>NUCLEOTIDE SEQUENCE [LARGE SCALE GENOMIC DNA]</scope>
    <source>
        <strain evidence="5">cv. Salinas</strain>
        <tissue evidence="4">Seedlings</tissue>
    </source>
</reference>
<name>A0A9R1UWF4_LACSA</name>
<sequence>MGHPTDMCPILQEDAKHVNATREFQNYQNKPSGYQNAYNSSSKPNPNMSYNLRPLPQNALVRPSYPPPQPHYQHQQPHYQPKPHPPHHHQQPPQSQASSSGMSLEDIVKSLATSTQQFQKETRTSISNLEAQMGDIVTSISKLEPHGKLPSQTENNPNVNVVTLRSGKQAGECSSKEKPREEEEEIEVMPIEEPISKNDTQAGTLKKTTPLVTPIANQPPFPSRFATSKKNLEEKEILDTFRKVEVNIPLLDAIKQIPRYAKFLKELCTNKRKLKGNEKISMNENASAVLQRKLPPKCKDPGMFMVPFKIGDVTFSSAMLDLGASINVMPYSVYESLNVGPLSETGVIISLADKSSVFPRVVLEDVLVQVNQLVFPEDFYVIDLDEQVSSKSGIILLGRPFLKTARTKIDVYAGSLTMEFDGETISFNIYDAMRYPSDVSSLCFIDVVEPLTQELFELCDDDMLEMLLRKGFDCAKLAKKLKLYSLDPEIERLVNNLEIKKTTQFSVKQIELPQTHTRLPPSHVQPPELELKVLPQHLKYAYLGDNETLPVIISTHLTKCKEEQLLKVLREHKEAMGWTIADIKGLTPSTCMHKILMEDECKPSRDVQRRLNPPMMEVFKKEILKLLDAGMIYSISDSKWVSPVQVVPKKTGITVVENNKGLMVPTRVKNEWRVCIDYRKLNASTRKDHFPLPFIDQMLERLAGKSHYCCLDGYSGFHQIPVAPEDQEKTTFTCPFGTFTYRRMPFELCNAPYTFQRCMVSIFLEYVENIIEVFMDDFTIYGNSFQECLTNLKFFLKRCIETNLVLNFEKCHFMVSQGLILGHIVSKKGIEVDKAKIDVIQSLPYPTCVREVRSFFGHAGFYRMFIKDFSNITRPMCQLLQKEVDFEFNEACKEAFDKLKELLTSAPILQAPNWDLPFEIMCDASNYAIGAVLGQKNGRASYVIYYASRTLDNAQSNYSTTEKELLAIVFPLEKFRQYLLGTKVIVYSDHATLKYLMMKKDGTSDGS</sequence>
<dbReference type="Proteomes" id="UP000235145">
    <property type="component" value="Unassembled WGS sequence"/>
</dbReference>
<dbReference type="Gene3D" id="2.40.70.10">
    <property type="entry name" value="Acid Proteases"/>
    <property type="match status" value="1"/>
</dbReference>
<feature type="compositionally biased region" description="Polar residues" evidence="1">
    <location>
        <begin position="24"/>
        <end position="50"/>
    </location>
</feature>
<evidence type="ECO:0000313" key="5">
    <source>
        <dbReference type="Proteomes" id="UP000235145"/>
    </source>
</evidence>
<dbReference type="EMBL" id="NBSK02000007">
    <property type="protein sequence ID" value="KAJ0195170.1"/>
    <property type="molecule type" value="Genomic_DNA"/>
</dbReference>
<dbReference type="PANTHER" id="PTHR33064:SF39">
    <property type="match status" value="1"/>
</dbReference>
<comment type="caution">
    <text evidence="4">The sequence shown here is derived from an EMBL/GenBank/DDBJ whole genome shotgun (WGS) entry which is preliminary data.</text>
</comment>
<dbReference type="CDD" id="cd00303">
    <property type="entry name" value="retropepsin_like"/>
    <property type="match status" value="1"/>
</dbReference>
<feature type="domain" description="Reverse transcriptase" evidence="2">
    <location>
        <begin position="669"/>
        <end position="824"/>
    </location>
</feature>
<keyword evidence="5" id="KW-1185">Reference proteome</keyword>
<evidence type="ECO:0008006" key="6">
    <source>
        <dbReference type="Google" id="ProtNLM"/>
    </source>
</evidence>
<dbReference type="Gene3D" id="3.30.70.270">
    <property type="match status" value="2"/>
</dbReference>
<dbReference type="AlphaFoldDB" id="A0A9R1UWF4"/>
<protein>
    <recommendedName>
        <fullName evidence="6">Reverse transcriptase</fullName>
    </recommendedName>
</protein>
<dbReference type="InterPro" id="IPR051320">
    <property type="entry name" value="Viral_Replic_Matur_Polypro"/>
</dbReference>
<dbReference type="InterPro" id="IPR000477">
    <property type="entry name" value="RT_dom"/>
</dbReference>
<dbReference type="Gene3D" id="3.10.10.10">
    <property type="entry name" value="HIV Type 1 Reverse Transcriptase, subunit A, domain 1"/>
    <property type="match status" value="1"/>
</dbReference>
<dbReference type="InterPro" id="IPR043502">
    <property type="entry name" value="DNA/RNA_pol_sf"/>
</dbReference>
<dbReference type="CDD" id="cd01647">
    <property type="entry name" value="RT_LTR"/>
    <property type="match status" value="1"/>
</dbReference>
<dbReference type="InterPro" id="IPR041577">
    <property type="entry name" value="RT_RNaseH_2"/>
</dbReference>
<dbReference type="InterPro" id="IPR043128">
    <property type="entry name" value="Rev_trsase/Diguanyl_cyclase"/>
</dbReference>
<dbReference type="InterPro" id="IPR021109">
    <property type="entry name" value="Peptidase_aspartic_dom_sf"/>
</dbReference>
<dbReference type="Pfam" id="PF17919">
    <property type="entry name" value="RT_RNaseH_2"/>
    <property type="match status" value="1"/>
</dbReference>
<evidence type="ECO:0000313" key="4">
    <source>
        <dbReference type="EMBL" id="KAJ0195170.1"/>
    </source>
</evidence>
<dbReference type="CDD" id="cd09274">
    <property type="entry name" value="RNase_HI_RT_Ty3"/>
    <property type="match status" value="1"/>
</dbReference>